<dbReference type="Pfam" id="PF02687">
    <property type="entry name" value="FtsX"/>
    <property type="match status" value="2"/>
</dbReference>
<gene>
    <name evidence="9" type="ORF">H7F21_06420</name>
</gene>
<feature type="transmembrane region" description="Helical" evidence="6">
    <location>
        <begin position="283"/>
        <end position="304"/>
    </location>
</feature>
<dbReference type="RefSeq" id="WP_185788370.1">
    <property type="nucleotide sequence ID" value="NZ_JACLCP010000001.1"/>
</dbReference>
<dbReference type="GO" id="GO:0005886">
    <property type="term" value="C:plasma membrane"/>
    <property type="evidence" value="ECO:0007669"/>
    <property type="project" value="UniProtKB-SubCell"/>
</dbReference>
<dbReference type="Proteomes" id="UP000533900">
    <property type="component" value="Unassembled WGS sequence"/>
</dbReference>
<evidence type="ECO:0000313" key="9">
    <source>
        <dbReference type="EMBL" id="MBC2844722.1"/>
    </source>
</evidence>
<comment type="subcellular location">
    <subcellularLocation>
        <location evidence="1">Cell membrane</location>
        <topology evidence="1">Multi-pass membrane protein</topology>
    </subcellularLocation>
</comment>
<feature type="transmembrane region" description="Helical" evidence="6">
    <location>
        <begin position="721"/>
        <end position="740"/>
    </location>
</feature>
<keyword evidence="2" id="KW-1003">Cell membrane</keyword>
<evidence type="ECO:0000259" key="7">
    <source>
        <dbReference type="Pfam" id="PF02687"/>
    </source>
</evidence>
<dbReference type="InterPro" id="IPR025857">
    <property type="entry name" value="MacB_PCD"/>
</dbReference>
<feature type="transmembrane region" description="Helical" evidence="6">
    <location>
        <begin position="669"/>
        <end position="690"/>
    </location>
</feature>
<keyword evidence="3 6" id="KW-0812">Transmembrane</keyword>
<dbReference type="EMBL" id="JACLCP010000001">
    <property type="protein sequence ID" value="MBC2844722.1"/>
    <property type="molecule type" value="Genomic_DNA"/>
</dbReference>
<protein>
    <submittedName>
        <fullName evidence="9">ABC transporter permease</fullName>
    </submittedName>
</protein>
<accession>A0A842INA6</accession>
<feature type="domain" description="MacB-like periplasmic core" evidence="8">
    <location>
        <begin position="20"/>
        <end position="236"/>
    </location>
</feature>
<keyword evidence="10" id="KW-1185">Reference proteome</keyword>
<evidence type="ECO:0000256" key="6">
    <source>
        <dbReference type="SAM" id="Phobius"/>
    </source>
</evidence>
<dbReference type="Pfam" id="PF12704">
    <property type="entry name" value="MacB_PCD"/>
    <property type="match status" value="1"/>
</dbReference>
<dbReference type="InterPro" id="IPR003838">
    <property type="entry name" value="ABC3_permease_C"/>
</dbReference>
<feature type="transmembrane region" description="Helical" evidence="6">
    <location>
        <begin position="755"/>
        <end position="778"/>
    </location>
</feature>
<feature type="domain" description="ABC3 transporter permease C-terminal" evidence="7">
    <location>
        <begin position="288"/>
        <end position="402"/>
    </location>
</feature>
<comment type="caution">
    <text evidence="9">The sequence shown here is derived from an EMBL/GenBank/DDBJ whole genome shotgun (WGS) entry which is preliminary data.</text>
</comment>
<dbReference type="GO" id="GO:0022857">
    <property type="term" value="F:transmembrane transporter activity"/>
    <property type="evidence" value="ECO:0007669"/>
    <property type="project" value="TreeGrafter"/>
</dbReference>
<evidence type="ECO:0000259" key="8">
    <source>
        <dbReference type="Pfam" id="PF12704"/>
    </source>
</evidence>
<feature type="transmembrane region" description="Helical" evidence="6">
    <location>
        <begin position="378"/>
        <end position="400"/>
    </location>
</feature>
<evidence type="ECO:0000256" key="5">
    <source>
        <dbReference type="ARBA" id="ARBA00023136"/>
    </source>
</evidence>
<organism evidence="9 10">
    <name type="scientific">Winogradskyella flava</name>
    <dbReference type="NCBI Taxonomy" id="1884876"/>
    <lineage>
        <taxon>Bacteria</taxon>
        <taxon>Pseudomonadati</taxon>
        <taxon>Bacteroidota</taxon>
        <taxon>Flavobacteriia</taxon>
        <taxon>Flavobacteriales</taxon>
        <taxon>Flavobacteriaceae</taxon>
        <taxon>Winogradskyella</taxon>
    </lineage>
</organism>
<sequence>MIKNYFKIAFRNLFKHIGFTALNISGLAIGMTAGFLVLLYVSFELSYDKMHEKSDSIYRIVADIKTPSETIEASIAAWPVAPALEQEFPEILKSTRVMNLNLTVVKNNKKVIEEDVVAVDSSFFEIFDFELVKGDKTQILKQPNSLVLSETIANKYFGQDNPIGQNLELEGFDDLGVVTGVMKEIPENSQIQADIVMSMITFTASPSDRDEQWGSYDPSHYVLTSESVNPKDLESKFPAFIEKRTGDQMRQSQMFVTLFLEPFSDVYLKSSRGGNITGNINNVYIFSIIGIFILLIASINYINLATARSVERAREVGIRKVVGAQKNQLAFQFISESVVVCLLAFLLAVGLTALSLPYFNALAGKTVSSGIFTEPVNILYLFLIALSIGVVAGIYPAIVLSSFRPVSVLKGSFSKGSKGVLLRKSLVVVQFTISIALIIGTIIIYNQMQYMRNQDLGFNKEHTLVIPTQIGNSQDALKTSISAIPGVKGIALASSVPGSGNPAAYSEIENQNGDLQVANLDLYFVNEDYIPQLGMEVVAGRAFSRDFASDSTQAMIINEKAVSLLGYTNAKDAIGARYQQWGSNGQIIGVVKDFNFRSLQQDIAPITMRLDPNSTNIMTVKIASNNITQTIGAIEKTWLSMMPADPFEYYFLDELFDEQYEAEEDFGNLFLSFALLAIFISCLGLLGLAAHSTIQRKKEIGIRKVIGASVGSIVNLLSKDFIKLVGIAFVISAPLAWYAMHNWLEDFAYKIDIEWWMFIMAGVIAITIALATVSFQAIKSATTNPVKSLRTE</sequence>
<keyword evidence="5 6" id="KW-0472">Membrane</keyword>
<evidence type="ECO:0000256" key="4">
    <source>
        <dbReference type="ARBA" id="ARBA00022989"/>
    </source>
</evidence>
<feature type="domain" description="ABC3 transporter permease C-terminal" evidence="7">
    <location>
        <begin position="672"/>
        <end position="785"/>
    </location>
</feature>
<dbReference type="InterPro" id="IPR050250">
    <property type="entry name" value="Macrolide_Exporter_MacB"/>
</dbReference>
<feature type="transmembrane region" description="Helical" evidence="6">
    <location>
        <begin position="21"/>
        <end position="43"/>
    </location>
</feature>
<evidence type="ECO:0000256" key="1">
    <source>
        <dbReference type="ARBA" id="ARBA00004651"/>
    </source>
</evidence>
<evidence type="ECO:0000256" key="2">
    <source>
        <dbReference type="ARBA" id="ARBA00022475"/>
    </source>
</evidence>
<reference evidence="9" key="1">
    <citation type="submission" date="2020-08" db="EMBL/GenBank/DDBJ databases">
        <title>Winogradskyella ouciana sp. nov., isolated from the hadal seawater of the Mariana Trench.</title>
        <authorList>
            <person name="He X."/>
        </authorList>
    </citation>
    <scope>NUCLEOTIDE SEQUENCE [LARGE SCALE GENOMIC DNA]</scope>
    <source>
        <strain evidence="9">KCTC 52348</strain>
    </source>
</reference>
<proteinExistence type="predicted"/>
<dbReference type="PANTHER" id="PTHR30572:SF18">
    <property type="entry name" value="ABC-TYPE MACROLIDE FAMILY EXPORT SYSTEM PERMEASE COMPONENT 2"/>
    <property type="match status" value="1"/>
</dbReference>
<evidence type="ECO:0000256" key="3">
    <source>
        <dbReference type="ARBA" id="ARBA00022692"/>
    </source>
</evidence>
<name>A0A842INA6_9FLAO</name>
<evidence type="ECO:0000313" key="10">
    <source>
        <dbReference type="Proteomes" id="UP000533900"/>
    </source>
</evidence>
<dbReference type="PANTHER" id="PTHR30572">
    <property type="entry name" value="MEMBRANE COMPONENT OF TRANSPORTER-RELATED"/>
    <property type="match status" value="1"/>
</dbReference>
<dbReference type="AlphaFoldDB" id="A0A842INA6"/>
<keyword evidence="4 6" id="KW-1133">Transmembrane helix</keyword>
<feature type="transmembrane region" description="Helical" evidence="6">
    <location>
        <begin position="421"/>
        <end position="445"/>
    </location>
</feature>
<feature type="transmembrane region" description="Helical" evidence="6">
    <location>
        <begin position="338"/>
        <end position="358"/>
    </location>
</feature>